<name>A0A1B1MIY0_STRLN</name>
<evidence type="ECO:0000313" key="3">
    <source>
        <dbReference type="Proteomes" id="UP000092598"/>
    </source>
</evidence>
<keyword evidence="1" id="KW-0479">Metal-binding</keyword>
<accession>A0A1B1MIY0</accession>
<evidence type="ECO:0000313" key="2">
    <source>
        <dbReference type="EMBL" id="ANS68558.1"/>
    </source>
</evidence>
<organism evidence="2 3">
    <name type="scientific">Streptomyces lincolnensis</name>
    <dbReference type="NCBI Taxonomy" id="1915"/>
    <lineage>
        <taxon>Bacteria</taxon>
        <taxon>Bacillati</taxon>
        <taxon>Actinomycetota</taxon>
        <taxon>Actinomycetes</taxon>
        <taxon>Kitasatosporales</taxon>
        <taxon>Streptomycetaceae</taxon>
        <taxon>Streptomyces</taxon>
    </lineage>
</organism>
<dbReference type="CDD" id="cd00688">
    <property type="entry name" value="ISOPREN_C2_like"/>
    <property type="match status" value="1"/>
</dbReference>
<keyword evidence="3" id="KW-1185">Reference proteome</keyword>
<dbReference type="Gene3D" id="1.50.10.20">
    <property type="match status" value="1"/>
</dbReference>
<dbReference type="PATRIC" id="fig|1915.4.peg.7004"/>
<gene>
    <name evidence="2" type="ORF">SLINC_6334</name>
</gene>
<dbReference type="SUPFAM" id="SSF48239">
    <property type="entry name" value="Terpenoid cyclases/Protein prenyltransferases"/>
    <property type="match status" value="1"/>
</dbReference>
<dbReference type="RefSeq" id="WP_152038979.1">
    <property type="nucleotide sequence ID" value="NZ_CP016438.1"/>
</dbReference>
<dbReference type="Proteomes" id="UP000092598">
    <property type="component" value="Chromosome"/>
</dbReference>
<dbReference type="InterPro" id="IPR008930">
    <property type="entry name" value="Terpenoid_cyclase/PrenylTrfase"/>
</dbReference>
<dbReference type="AlphaFoldDB" id="A0A1B1MIY0"/>
<dbReference type="GO" id="GO:0016740">
    <property type="term" value="F:transferase activity"/>
    <property type="evidence" value="ECO:0007669"/>
    <property type="project" value="UniProtKB-KW"/>
</dbReference>
<keyword evidence="2" id="KW-0808">Transferase</keyword>
<sequence length="361" mass="38895">MNGAQRLPLGDSTEQALSRATEFLRSARDADGWWNDYEVRGPGQFWATAFVGASLAELPEGPGRAAAVSAWELLQQARGPSDGWGYCPQVPGDADITSWVLRLAEALDASRDARAEEGYRFVAAHLQDDGGISSYLPEIAAPFLDRVAPRWDAWYASHACVTAAAAGLLELPVHERLLERLREIQRPDGAWPAYWWPDREYPTALAAEALTAGRPADVPSEVRSAARWAAARIGADGAVRTEWEPEGSAFATAFALRAVLAGAPEDRDTVRRAVSYLLDSQEKDGGWRPSAWCRVPGPMERDPDAREHWERGRRGKAALGSVVLDTRALYTTASVVAALARANAAAVAPAAGVTTGQQAGQ</sequence>
<dbReference type="GO" id="GO:0046872">
    <property type="term" value="F:metal ion binding"/>
    <property type="evidence" value="ECO:0007669"/>
    <property type="project" value="UniProtKB-KW"/>
</dbReference>
<protein>
    <submittedName>
        <fullName evidence="2">Prenyltransferase and squalene oxidase repeat domain protein</fullName>
    </submittedName>
</protein>
<reference evidence="2 3" key="1">
    <citation type="submission" date="2016-07" db="EMBL/GenBank/DDBJ databases">
        <title>Enhancement of antibiotic productionsby engineered nitrateutilization in actinobacteria.</title>
        <authorList>
            <person name="Meng S.C."/>
        </authorList>
    </citation>
    <scope>NUCLEOTIDE SEQUENCE [LARGE SCALE GENOMIC DNA]</scope>
    <source>
        <strain evidence="2 3">NRRL 2936</strain>
    </source>
</reference>
<dbReference type="KEGG" id="sls:SLINC_6334"/>
<evidence type="ECO:0000256" key="1">
    <source>
        <dbReference type="ARBA" id="ARBA00022723"/>
    </source>
</evidence>
<dbReference type="EMBL" id="CP016438">
    <property type="protein sequence ID" value="ANS68558.1"/>
    <property type="molecule type" value="Genomic_DNA"/>
</dbReference>
<dbReference type="Pfam" id="PF13243">
    <property type="entry name" value="SQHop_cyclase_C"/>
    <property type="match status" value="1"/>
</dbReference>
<dbReference type="STRING" id="1915.SLINC_6334"/>
<proteinExistence type="predicted"/>
<dbReference type="InterPro" id="IPR032696">
    <property type="entry name" value="SQ_cyclase_C"/>
</dbReference>
<dbReference type="OrthoDB" id="9758578at2"/>